<evidence type="ECO:0000256" key="4">
    <source>
        <dbReference type="ARBA" id="ARBA00022692"/>
    </source>
</evidence>
<dbReference type="PANTHER" id="PTHR47234">
    <property type="match status" value="1"/>
</dbReference>
<dbReference type="Pfam" id="PF07715">
    <property type="entry name" value="Plug"/>
    <property type="match status" value="1"/>
</dbReference>
<feature type="chain" id="PRO_5042072225" evidence="11">
    <location>
        <begin position="22"/>
        <end position="803"/>
    </location>
</feature>
<comment type="subcellular location">
    <subcellularLocation>
        <location evidence="1 8">Cell outer membrane</location>
        <topology evidence="1 8">Multi-pass membrane protein</topology>
    </subcellularLocation>
</comment>
<evidence type="ECO:0000256" key="8">
    <source>
        <dbReference type="PROSITE-ProRule" id="PRU01360"/>
    </source>
</evidence>
<feature type="domain" description="TonB-dependent receptor plug" evidence="13">
    <location>
        <begin position="50"/>
        <end position="170"/>
    </location>
</feature>
<feature type="region of interest" description="Disordered" evidence="10">
    <location>
        <begin position="225"/>
        <end position="257"/>
    </location>
</feature>
<dbReference type="PANTHER" id="PTHR47234:SF3">
    <property type="entry name" value="SECRETIN_TONB SHORT N-TERMINAL DOMAIN-CONTAINING PROTEIN"/>
    <property type="match status" value="1"/>
</dbReference>
<dbReference type="Gene3D" id="2.40.170.20">
    <property type="entry name" value="TonB-dependent receptor, beta-barrel domain"/>
    <property type="match status" value="1"/>
</dbReference>
<evidence type="ECO:0000256" key="11">
    <source>
        <dbReference type="SAM" id="SignalP"/>
    </source>
</evidence>
<feature type="domain" description="TonB-dependent receptor-like beta-barrel" evidence="12">
    <location>
        <begin position="325"/>
        <end position="761"/>
    </location>
</feature>
<evidence type="ECO:0000256" key="1">
    <source>
        <dbReference type="ARBA" id="ARBA00004571"/>
    </source>
</evidence>
<proteinExistence type="inferred from homology"/>
<reference evidence="14 15" key="1">
    <citation type="submission" date="2017-06" db="EMBL/GenBank/DDBJ databases">
        <title>Complete genome sequence of Shewanella marisflavi EP1 associated with anaerobic 2,4-dinitrotoluene reduction and salt tolerance.</title>
        <authorList>
            <person name="Huang J."/>
        </authorList>
    </citation>
    <scope>NUCLEOTIDE SEQUENCE [LARGE SCALE GENOMIC DNA]</scope>
    <source>
        <strain evidence="14 15">EP1</strain>
    </source>
</reference>
<dbReference type="InterPro" id="IPR000531">
    <property type="entry name" value="Beta-barrel_TonB"/>
</dbReference>
<keyword evidence="14" id="KW-0675">Receptor</keyword>
<keyword evidence="11" id="KW-0732">Signal</keyword>
<dbReference type="PROSITE" id="PS52016">
    <property type="entry name" value="TONB_DEPENDENT_REC_3"/>
    <property type="match status" value="1"/>
</dbReference>
<dbReference type="Proteomes" id="UP000198233">
    <property type="component" value="Chromosome"/>
</dbReference>
<dbReference type="InterPro" id="IPR037066">
    <property type="entry name" value="Plug_dom_sf"/>
</dbReference>
<dbReference type="Gene3D" id="2.170.130.10">
    <property type="entry name" value="TonB-dependent receptor, plug domain"/>
    <property type="match status" value="1"/>
</dbReference>
<evidence type="ECO:0000259" key="12">
    <source>
        <dbReference type="Pfam" id="PF00593"/>
    </source>
</evidence>
<accession>A0AAC9TYZ1</accession>
<evidence type="ECO:0000259" key="13">
    <source>
        <dbReference type="Pfam" id="PF07715"/>
    </source>
</evidence>
<dbReference type="KEGG" id="smav:CFF01_05810"/>
<evidence type="ECO:0000313" key="15">
    <source>
        <dbReference type="Proteomes" id="UP000198233"/>
    </source>
</evidence>
<evidence type="ECO:0000256" key="3">
    <source>
        <dbReference type="ARBA" id="ARBA00022452"/>
    </source>
</evidence>
<evidence type="ECO:0000256" key="5">
    <source>
        <dbReference type="ARBA" id="ARBA00023077"/>
    </source>
</evidence>
<evidence type="ECO:0000256" key="2">
    <source>
        <dbReference type="ARBA" id="ARBA00022448"/>
    </source>
</evidence>
<dbReference type="GO" id="GO:0009279">
    <property type="term" value="C:cell outer membrane"/>
    <property type="evidence" value="ECO:0007669"/>
    <property type="project" value="UniProtKB-SubCell"/>
</dbReference>
<dbReference type="InterPro" id="IPR039426">
    <property type="entry name" value="TonB-dep_rcpt-like"/>
</dbReference>
<keyword evidence="7 8" id="KW-0998">Cell outer membrane</keyword>
<organism evidence="14 15">
    <name type="scientific">Shewanella marisflavi</name>
    <dbReference type="NCBI Taxonomy" id="260364"/>
    <lineage>
        <taxon>Bacteria</taxon>
        <taxon>Pseudomonadati</taxon>
        <taxon>Pseudomonadota</taxon>
        <taxon>Gammaproteobacteria</taxon>
        <taxon>Alteromonadales</taxon>
        <taxon>Shewanellaceae</taxon>
        <taxon>Shewanella</taxon>
    </lineage>
</organism>
<dbReference type="AlphaFoldDB" id="A0AAC9TYZ1"/>
<keyword evidence="4 8" id="KW-0812">Transmembrane</keyword>
<evidence type="ECO:0000256" key="7">
    <source>
        <dbReference type="ARBA" id="ARBA00023237"/>
    </source>
</evidence>
<gene>
    <name evidence="14" type="ORF">CFF01_05810</name>
</gene>
<dbReference type="CDD" id="cd01347">
    <property type="entry name" value="ligand_gated_channel"/>
    <property type="match status" value="1"/>
</dbReference>
<dbReference type="RefSeq" id="WP_088904171.1">
    <property type="nucleotide sequence ID" value="NZ_CP022272.1"/>
</dbReference>
<comment type="similarity">
    <text evidence="8 9">Belongs to the TonB-dependent receptor family.</text>
</comment>
<dbReference type="SUPFAM" id="SSF56935">
    <property type="entry name" value="Porins"/>
    <property type="match status" value="1"/>
</dbReference>
<keyword evidence="2 8" id="KW-0813">Transport</keyword>
<evidence type="ECO:0000313" key="14">
    <source>
        <dbReference type="EMBL" id="ASJ96137.1"/>
    </source>
</evidence>
<sequence length="803" mass="86811">MRLAVSALAVSSALILPGVHAEDQQASLDQQASFEKIEIIGSRIALRTATDSVAPVDIITAEQLESTGMTETAKALQFAAPSYSFPFSSVTDGSDAVRPASLRGLSPDHTLVLVNGKRRHGSALVHLSGTVGKGSSNVDLNAIPMTAIKRIEILRDGASAQYGSDAIAGVINVVLKDSEQGGSVSAQAGQTYAGDGEQWRVGANHGIALGDDGFINVSLEAHHKNSTNRAGLDPRQQYPQLADGSADPREASFNRKSHQVGDAEYDNLGLFINAAKAISDNGELYAFGGVSQRETKSGAFYRRALDKRNLTEVYPDGFLPQINPEIIDTSLVLGYEFTLGEWNIDTSAGHGENSFNYNIVNSLNASLGPDSPTEFDAGTLSTRETNVNIDASRYFSFANDSEILFAAGVSWRKNGYQIEAGETASYVNGGFDNRAAGSQGFSGFTPESQVDETRDNTGVYVELENQLTDDFYWAAALRYENYSDFGDNTSWKLAGRYDFTDNLALRGTINTGFRAPSVQQLYFSNISTLFNPDPVTGQLVPTESGTFNTLSPVTKGLGINELEPELSQSFSLGLVYRNDAGLAVTLDAYQISVDDRIILSSSVTPDDSPAVAQALAGTNAESARFFINAVDTRTQGVDLVISQDFDIGAWGDLQANLAYAYNKTEIQDIHFPQVLDGVGKELFDRIEQTRMTSATPNNTGNLGLTHRLGDFKTNVRLSYFGDYTVGYSSGDVTYSDQWVMDLSVQYAATEALSFTAGAQNLFDVYPEKRPDSNNFNGIFVYPLTNTPFGFNGGYVFLEAKYTY</sequence>
<evidence type="ECO:0000256" key="9">
    <source>
        <dbReference type="RuleBase" id="RU003357"/>
    </source>
</evidence>
<dbReference type="InterPro" id="IPR012910">
    <property type="entry name" value="Plug_dom"/>
</dbReference>
<evidence type="ECO:0000256" key="6">
    <source>
        <dbReference type="ARBA" id="ARBA00023136"/>
    </source>
</evidence>
<protein>
    <submittedName>
        <fullName evidence="14">TonB-dependent receptor</fullName>
    </submittedName>
</protein>
<keyword evidence="5 9" id="KW-0798">TonB box</keyword>
<keyword evidence="6 8" id="KW-0472">Membrane</keyword>
<dbReference type="EMBL" id="CP022272">
    <property type="protein sequence ID" value="ASJ96137.1"/>
    <property type="molecule type" value="Genomic_DNA"/>
</dbReference>
<dbReference type="Pfam" id="PF00593">
    <property type="entry name" value="TonB_dep_Rec_b-barrel"/>
    <property type="match status" value="1"/>
</dbReference>
<name>A0AAC9TYZ1_9GAMM</name>
<keyword evidence="3 8" id="KW-1134">Transmembrane beta strand</keyword>
<feature type="signal peptide" evidence="11">
    <location>
        <begin position="1"/>
        <end position="21"/>
    </location>
</feature>
<evidence type="ECO:0000256" key="10">
    <source>
        <dbReference type="SAM" id="MobiDB-lite"/>
    </source>
</evidence>
<dbReference type="InterPro" id="IPR036942">
    <property type="entry name" value="Beta-barrel_TonB_sf"/>
</dbReference>